<comment type="caution">
    <text evidence="1">The sequence shown here is derived from an EMBL/GenBank/DDBJ whole genome shotgun (WGS) entry which is preliminary data.</text>
</comment>
<sequence>RVRALFSPGHIWETPGERCDDSDPLLEHGPVKTEWRQCRLTSITEDGRWNSSLELRREKRHRRTAGGEALHKQEASAFSITALRDWIICKGKTQTQGYT</sequence>
<dbReference type="AlphaFoldDB" id="A0A9X9LLJ3"/>
<accession>A0A9X9LLJ3</accession>
<reference evidence="1 2" key="1">
    <citation type="submission" date="2018-10" db="EMBL/GenBank/DDBJ databases">
        <authorList>
            <person name="Ekblom R."/>
            <person name="Jareborg N."/>
        </authorList>
    </citation>
    <scope>NUCLEOTIDE SEQUENCE [LARGE SCALE GENOMIC DNA]</scope>
    <source>
        <tissue evidence="1">Muscle</tissue>
    </source>
</reference>
<evidence type="ECO:0000313" key="2">
    <source>
        <dbReference type="Proteomes" id="UP000269945"/>
    </source>
</evidence>
<protein>
    <submittedName>
        <fullName evidence="1">Uncharacterized protein</fullName>
    </submittedName>
</protein>
<proteinExistence type="predicted"/>
<feature type="non-terminal residue" evidence="1">
    <location>
        <position position="1"/>
    </location>
</feature>
<dbReference type="Proteomes" id="UP000269945">
    <property type="component" value="Unassembled WGS sequence"/>
</dbReference>
<dbReference type="EMBL" id="CYRY02007188">
    <property type="protein sequence ID" value="VCW76330.1"/>
    <property type="molecule type" value="Genomic_DNA"/>
</dbReference>
<gene>
    <name evidence="1" type="ORF">BN2614_LOCUS1</name>
</gene>
<name>A0A9X9LLJ3_GULGU</name>
<evidence type="ECO:0000313" key="1">
    <source>
        <dbReference type="EMBL" id="VCW76330.1"/>
    </source>
</evidence>
<keyword evidence="2" id="KW-1185">Reference proteome</keyword>
<organism evidence="1 2">
    <name type="scientific">Gulo gulo</name>
    <name type="common">Wolverine</name>
    <name type="synonym">Gluton</name>
    <dbReference type="NCBI Taxonomy" id="48420"/>
    <lineage>
        <taxon>Eukaryota</taxon>
        <taxon>Metazoa</taxon>
        <taxon>Chordata</taxon>
        <taxon>Craniata</taxon>
        <taxon>Vertebrata</taxon>
        <taxon>Euteleostomi</taxon>
        <taxon>Mammalia</taxon>
        <taxon>Eutheria</taxon>
        <taxon>Laurasiatheria</taxon>
        <taxon>Carnivora</taxon>
        <taxon>Caniformia</taxon>
        <taxon>Musteloidea</taxon>
        <taxon>Mustelidae</taxon>
        <taxon>Guloninae</taxon>
        <taxon>Gulo</taxon>
    </lineage>
</organism>